<dbReference type="EMBL" id="BAAAQN010000023">
    <property type="protein sequence ID" value="GAA2036165.1"/>
    <property type="molecule type" value="Genomic_DNA"/>
</dbReference>
<name>A0ABN2UGW9_9ACTN</name>
<reference evidence="1 2" key="1">
    <citation type="journal article" date="2019" name="Int. J. Syst. Evol. Microbiol.">
        <title>The Global Catalogue of Microorganisms (GCM) 10K type strain sequencing project: providing services to taxonomists for standard genome sequencing and annotation.</title>
        <authorList>
            <consortium name="The Broad Institute Genomics Platform"/>
            <consortium name="The Broad Institute Genome Sequencing Center for Infectious Disease"/>
            <person name="Wu L."/>
            <person name="Ma J."/>
        </authorList>
    </citation>
    <scope>NUCLEOTIDE SEQUENCE [LARGE SCALE GENOMIC DNA]</scope>
    <source>
        <strain evidence="1 2">JCM 16014</strain>
    </source>
</reference>
<sequence>MPEIDVLTQVLPPIGAAAAAYGAAVLTKAEDAAATETVRLGQRLLARIRHRGASADGVQRAVLTLATADADELADARAALRLELRRLLASDQELRDDLAASLPPATSSSSASSVGDRNIVVGGDNTGIATVGDGNINIQSR</sequence>
<keyword evidence="2" id="KW-1185">Reference proteome</keyword>
<comment type="caution">
    <text evidence="1">The sequence shown here is derived from an EMBL/GenBank/DDBJ whole genome shotgun (WGS) entry which is preliminary data.</text>
</comment>
<proteinExistence type="predicted"/>
<dbReference type="Proteomes" id="UP001500751">
    <property type="component" value="Unassembled WGS sequence"/>
</dbReference>
<evidence type="ECO:0000313" key="2">
    <source>
        <dbReference type="Proteomes" id="UP001500751"/>
    </source>
</evidence>
<organism evidence="1 2">
    <name type="scientific">Catenulispora yoronensis</name>
    <dbReference type="NCBI Taxonomy" id="450799"/>
    <lineage>
        <taxon>Bacteria</taxon>
        <taxon>Bacillati</taxon>
        <taxon>Actinomycetota</taxon>
        <taxon>Actinomycetes</taxon>
        <taxon>Catenulisporales</taxon>
        <taxon>Catenulisporaceae</taxon>
        <taxon>Catenulispora</taxon>
    </lineage>
</organism>
<gene>
    <name evidence="1" type="ORF">GCM10009839_41290</name>
</gene>
<dbReference type="RefSeq" id="WP_344667260.1">
    <property type="nucleotide sequence ID" value="NZ_BAAAQN010000023.1"/>
</dbReference>
<evidence type="ECO:0000313" key="1">
    <source>
        <dbReference type="EMBL" id="GAA2036165.1"/>
    </source>
</evidence>
<protein>
    <submittedName>
        <fullName evidence="1">Uncharacterized protein</fullName>
    </submittedName>
</protein>
<accession>A0ABN2UGW9</accession>